<keyword evidence="1" id="KW-0732">Signal</keyword>
<dbReference type="InterPro" id="IPR011047">
    <property type="entry name" value="Quinoprotein_ADH-like_sf"/>
</dbReference>
<gene>
    <name evidence="3" type="ORF">COA17_13020</name>
</gene>
<feature type="domain" description="Pyrrolo-quinoline quinone repeat" evidence="2">
    <location>
        <begin position="122"/>
        <end position="359"/>
    </location>
</feature>
<keyword evidence="4" id="KW-1185">Reference proteome</keyword>
<sequence length="440" mass="46450">MKTRFATGLALAALVSLGGCGIFKSAPKKTPTVGQRVPILMSENEAEADKTIAEVQVLLPTPVANEAWAQPGGNASKSMGSLLLSANPSKLWSARIDGGSNRARLAAAPVVAEGKLFVSDVDATVHAFAADTGAPLWTRSLTENDQNRSARFGGGVSYDDGKVYATDGLGDVVAMNAADGAVVWRAKPGGPLRGAPTVANGQVYVLSQDNQIYALGQADGKVVWTMTGNPETQGVFGVAAPSSSAGTIVAGFSSGELTAYRYENGRTLWQDALSRTSITTSVSSLADVDADPVIDDGRVYSIGEGGRMVALEIATGQRLWEQNLAGISTPWVAGEWIFVVTDDARLVCLSRANGKIRWISQMRAFKNEKKRTNPYNWFGPVLAGERLWATNSRGELVGMSPSDGAVQVTISGKVPFSMGPIVANQTMYVLNDKGEITAYR</sequence>
<proteinExistence type="predicted"/>
<evidence type="ECO:0000313" key="4">
    <source>
        <dbReference type="Proteomes" id="UP000218784"/>
    </source>
</evidence>
<feature type="signal peptide" evidence="1">
    <location>
        <begin position="1"/>
        <end position="21"/>
    </location>
</feature>
<dbReference type="PANTHER" id="PTHR34512:SF30">
    <property type="entry name" value="OUTER MEMBRANE PROTEIN ASSEMBLY FACTOR BAMB"/>
    <property type="match status" value="1"/>
</dbReference>
<evidence type="ECO:0000259" key="2">
    <source>
        <dbReference type="Pfam" id="PF13360"/>
    </source>
</evidence>
<dbReference type="PROSITE" id="PS51257">
    <property type="entry name" value="PROKAR_LIPOPROTEIN"/>
    <property type="match status" value="1"/>
</dbReference>
<reference evidence="3 4" key="1">
    <citation type="submission" date="2017-09" db="EMBL/GenBank/DDBJ databases">
        <title>Sphingomonas ginsenosidimutans KACC 14949, whole genome shotgun sequence.</title>
        <authorList>
            <person name="Feng G."/>
            <person name="Zhu H."/>
        </authorList>
    </citation>
    <scope>NUCLEOTIDE SEQUENCE [LARGE SCALE GENOMIC DNA]</scope>
    <source>
        <strain evidence="3 4">KACC 14949</strain>
    </source>
</reference>
<dbReference type="Proteomes" id="UP000218784">
    <property type="component" value="Unassembled WGS sequence"/>
</dbReference>
<dbReference type="PANTHER" id="PTHR34512">
    <property type="entry name" value="CELL SURFACE PROTEIN"/>
    <property type="match status" value="1"/>
</dbReference>
<name>A0A2A4HY49_9SPHN</name>
<dbReference type="Pfam" id="PF13360">
    <property type="entry name" value="PQQ_2"/>
    <property type="match status" value="1"/>
</dbReference>
<dbReference type="RefSeq" id="WP_066491000.1">
    <property type="nucleotide sequence ID" value="NZ_JAIEOT010000018.1"/>
</dbReference>
<evidence type="ECO:0000256" key="1">
    <source>
        <dbReference type="SAM" id="SignalP"/>
    </source>
</evidence>
<accession>A0A2A4HY49</accession>
<dbReference type="InterPro" id="IPR015943">
    <property type="entry name" value="WD40/YVTN_repeat-like_dom_sf"/>
</dbReference>
<protein>
    <submittedName>
        <fullName evidence="3">Pyrrolo-quinoline quinone</fullName>
    </submittedName>
</protein>
<dbReference type="AlphaFoldDB" id="A0A2A4HY49"/>
<dbReference type="SUPFAM" id="SSF50998">
    <property type="entry name" value="Quinoprotein alcohol dehydrogenase-like"/>
    <property type="match status" value="1"/>
</dbReference>
<dbReference type="SMART" id="SM00564">
    <property type="entry name" value="PQQ"/>
    <property type="match status" value="6"/>
</dbReference>
<evidence type="ECO:0000313" key="3">
    <source>
        <dbReference type="EMBL" id="PCG08587.1"/>
    </source>
</evidence>
<dbReference type="Gene3D" id="2.130.10.10">
    <property type="entry name" value="YVTN repeat-like/Quinoprotein amine dehydrogenase"/>
    <property type="match status" value="1"/>
</dbReference>
<feature type="chain" id="PRO_5012314053" evidence="1">
    <location>
        <begin position="22"/>
        <end position="440"/>
    </location>
</feature>
<dbReference type="EMBL" id="NWVD01000005">
    <property type="protein sequence ID" value="PCG08587.1"/>
    <property type="molecule type" value="Genomic_DNA"/>
</dbReference>
<organism evidence="3 4">
    <name type="scientific">Sphingomonas ginsenosidimutans</name>
    <dbReference type="NCBI Taxonomy" id="862134"/>
    <lineage>
        <taxon>Bacteria</taxon>
        <taxon>Pseudomonadati</taxon>
        <taxon>Pseudomonadota</taxon>
        <taxon>Alphaproteobacteria</taxon>
        <taxon>Sphingomonadales</taxon>
        <taxon>Sphingomonadaceae</taxon>
        <taxon>Sphingomonas</taxon>
    </lineage>
</organism>
<dbReference type="InterPro" id="IPR018391">
    <property type="entry name" value="PQQ_b-propeller_rpt"/>
</dbReference>
<comment type="caution">
    <text evidence="3">The sequence shown here is derived from an EMBL/GenBank/DDBJ whole genome shotgun (WGS) entry which is preliminary data.</text>
</comment>
<dbReference type="InterPro" id="IPR002372">
    <property type="entry name" value="PQQ_rpt_dom"/>
</dbReference>